<keyword evidence="3" id="KW-0067">ATP-binding</keyword>
<evidence type="ECO:0000313" key="5">
    <source>
        <dbReference type="EMBL" id="VVE14156.1"/>
    </source>
</evidence>
<evidence type="ECO:0000256" key="2">
    <source>
        <dbReference type="ARBA" id="ARBA00022741"/>
    </source>
</evidence>
<proteinExistence type="inferred from homology"/>
<dbReference type="PANTHER" id="PTHR30121">
    <property type="entry name" value="UNCHARACTERIZED PROTEIN YJGR-RELATED"/>
    <property type="match status" value="1"/>
</dbReference>
<dbReference type="Gene3D" id="3.40.50.300">
    <property type="entry name" value="P-loop containing nucleotide triphosphate hydrolases"/>
    <property type="match status" value="1"/>
</dbReference>
<evidence type="ECO:0000256" key="1">
    <source>
        <dbReference type="ARBA" id="ARBA00006512"/>
    </source>
</evidence>
<reference evidence="5 6" key="1">
    <citation type="submission" date="2019-08" db="EMBL/GenBank/DDBJ databases">
        <authorList>
            <person name="Peeters C."/>
        </authorList>
    </citation>
    <scope>NUCLEOTIDE SEQUENCE [LARGE SCALE GENOMIC DNA]</scope>
    <source>
        <strain evidence="5 6">LMG 31107</strain>
    </source>
</reference>
<accession>A0A5E4VRN1</accession>
<comment type="similarity">
    <text evidence="1">Belongs to the TrbE/VirB4 family.</text>
</comment>
<evidence type="ECO:0000256" key="3">
    <source>
        <dbReference type="ARBA" id="ARBA00022840"/>
    </source>
</evidence>
<sequence length="848" mass="97646">MAKSADPLQPVYLVKEEERPLQELLPWMTYLSDSVILNKDGSLLAGFEFSGLDPDNIDDELVDRAVEEFERAINANLDERITLWITTKRKKAYSYLKQTFKNEVARRVDDAYARPFLNGSFYQMHHWLFVLYTGNTGVDGVMDRARHIEAEEQISGPLAYLKAMNGSVSTASGLARDRRQLEMNWKAFEQILSGFIGASPALSFRRLQEREFDQALFQIVNPASEFEVVERPDYAMLDGWLPADSVVVGSDVIRFTGNRGDRYAAIYGAKQWPTRSNPMLLENLLRSDNELVVTQIVRCMGKEASEKELTDVRNFLKMTQYSLAATIMSKATGRKPEAAPGKAELVADAEGALKRLTGGGPNAAYYNLSVMVFDRSRENLERRCAHIERLFSLKRLLTLRERENLGPSYAAMMPGNWQWQARYHLIHVDNVADLAPIYTMNPGPRIHAHFSEVIKKRMPPHAMFIDSYGCQYRWVPHVGQVGHAILIAPTESGKTTFVNFCLSQFQKYGDVNTFIFDRDGSVEITTFLHGGKYLDYKARSLRLNPFKLVDGTDYSRIWVREFLMRMLELSGYEVLPEDREEIDRILGNMYDEHFVSPRTIATFHALCPPQMSEAIGEWLHDRPYGIFDNEENDLSLEAWTAIEMKELAATPRLFEMFMEYAFRCIDMSLDGRPTFIYLEEASFLLQIETFAKKIGDWLKTFRKKNAFVWLTVQSPGSINGPVREDLIDNIKTTILMYNNKVESHREFYKKNFGLNDTQINRVGRLRPRLDYMFVQDNFTRVVQTVFTPEVLNYLRSEKHLHTIFKRHKATEKTNPDWLDDYLAEAATIKRVDYDSEPESEEDVDAQTA</sequence>
<dbReference type="EMBL" id="CABPRY010000006">
    <property type="protein sequence ID" value="VVE14156.1"/>
    <property type="molecule type" value="Genomic_DNA"/>
</dbReference>
<dbReference type="Proteomes" id="UP000396788">
    <property type="component" value="Unassembled WGS sequence"/>
</dbReference>
<evidence type="ECO:0000259" key="4">
    <source>
        <dbReference type="Pfam" id="PF03135"/>
    </source>
</evidence>
<protein>
    <submittedName>
        <fullName evidence="5">Conjugal transfer protein TrbE</fullName>
    </submittedName>
</protein>
<dbReference type="SUPFAM" id="SSF52540">
    <property type="entry name" value="P-loop containing nucleoside triphosphate hydrolases"/>
    <property type="match status" value="1"/>
</dbReference>
<gene>
    <name evidence="5" type="ORF">PCE31107_02799</name>
</gene>
<organism evidence="5 6">
    <name type="scientific">Pandoraea cepalis</name>
    <dbReference type="NCBI Taxonomy" id="2508294"/>
    <lineage>
        <taxon>Bacteria</taxon>
        <taxon>Pseudomonadati</taxon>
        <taxon>Pseudomonadota</taxon>
        <taxon>Betaproteobacteria</taxon>
        <taxon>Burkholderiales</taxon>
        <taxon>Burkholderiaceae</taxon>
        <taxon>Pandoraea</taxon>
    </lineage>
</organism>
<dbReference type="InterPro" id="IPR018145">
    <property type="entry name" value="CagE_TrbE_VirB_cntrl_dom"/>
</dbReference>
<dbReference type="InterPro" id="IPR051162">
    <property type="entry name" value="T4SS_component"/>
</dbReference>
<dbReference type="AlphaFoldDB" id="A0A5E4VRN1"/>
<dbReference type="RefSeq" id="WP_150609165.1">
    <property type="nucleotide sequence ID" value="NZ_CABPRY010000006.1"/>
</dbReference>
<name>A0A5E4VRN1_9BURK</name>
<feature type="domain" description="CagE TrbE VirB component of type IV transporter system central" evidence="4">
    <location>
        <begin position="218"/>
        <end position="323"/>
    </location>
</feature>
<dbReference type="PANTHER" id="PTHR30121:SF12">
    <property type="entry name" value="TYPE IV SECRETION SYSTEM PROTEIN CAGE"/>
    <property type="match status" value="1"/>
</dbReference>
<dbReference type="GO" id="GO:0005524">
    <property type="term" value="F:ATP binding"/>
    <property type="evidence" value="ECO:0007669"/>
    <property type="project" value="UniProtKB-KW"/>
</dbReference>
<dbReference type="Pfam" id="PF03135">
    <property type="entry name" value="CagE_TrbE_VirB"/>
    <property type="match status" value="2"/>
</dbReference>
<keyword evidence="2" id="KW-0547">Nucleotide-binding</keyword>
<evidence type="ECO:0000313" key="6">
    <source>
        <dbReference type="Proteomes" id="UP000396788"/>
    </source>
</evidence>
<dbReference type="InterPro" id="IPR027417">
    <property type="entry name" value="P-loop_NTPase"/>
</dbReference>
<feature type="domain" description="CagE TrbE VirB component of type IV transporter system central" evidence="4">
    <location>
        <begin position="361"/>
        <end position="422"/>
    </location>
</feature>